<feature type="compositionally biased region" description="Basic and acidic residues" evidence="1">
    <location>
        <begin position="142"/>
        <end position="153"/>
    </location>
</feature>
<dbReference type="InterPro" id="IPR010276">
    <property type="entry name" value="Allatostatin"/>
</dbReference>
<gene>
    <name evidence="3" type="primary">Ast-A</name>
</gene>
<name>A0A1E1G7Q5_PLAST</name>
<dbReference type="GO" id="GO:0005184">
    <property type="term" value="F:neuropeptide hormone activity"/>
    <property type="evidence" value="ECO:0007669"/>
    <property type="project" value="InterPro"/>
</dbReference>
<organism evidence="3">
    <name type="scientific">Plautia stali</name>
    <name type="common">Stink bug</name>
    <dbReference type="NCBI Taxonomy" id="106108"/>
    <lineage>
        <taxon>Eukaryota</taxon>
        <taxon>Metazoa</taxon>
        <taxon>Ecdysozoa</taxon>
        <taxon>Arthropoda</taxon>
        <taxon>Hexapoda</taxon>
        <taxon>Insecta</taxon>
        <taxon>Pterygota</taxon>
        <taxon>Neoptera</taxon>
        <taxon>Paraneoptera</taxon>
        <taxon>Hemiptera</taxon>
        <taxon>Heteroptera</taxon>
        <taxon>Panheteroptera</taxon>
        <taxon>Pentatomomorpha</taxon>
        <taxon>Pentatomoidea</taxon>
        <taxon>Pentatomidae</taxon>
        <taxon>Pentatominae</taxon>
        <taxon>Plautia</taxon>
    </lineage>
</organism>
<dbReference type="AlphaFoldDB" id="A0A1E1G7Q5"/>
<dbReference type="EMBL" id="LC146485">
    <property type="protein sequence ID" value="BAV78789.1"/>
    <property type="molecule type" value="mRNA"/>
</dbReference>
<evidence type="ECO:0000313" key="3">
    <source>
        <dbReference type="EMBL" id="BAV78789.1"/>
    </source>
</evidence>
<keyword evidence="2" id="KW-0732">Signal</keyword>
<sequence length="179" mass="20768">MLLAILISFCLAQICLADLGKDSQPKRLYDFGLGKRAAYTYLSEYKRLPIYNFGLGKRADDSYYYGKRFNDMDLEYEDDDVKDDFKRMKQYSFGLGKRLPLKTYNFGLGKRSQFDDREASFNEGFDDDKRSNNGHRFSFGLGKRDGAKQEIPGRRSMQYNFGLGKRSQAKDEINPSFNL</sequence>
<proteinExistence type="evidence at transcript level"/>
<evidence type="ECO:0000256" key="2">
    <source>
        <dbReference type="SAM" id="SignalP"/>
    </source>
</evidence>
<reference evidence="3" key="1">
    <citation type="submission" date="2016-04" db="EMBL/GenBank/DDBJ databases">
        <title>Identification of allatostatic molecules in the brown-winged green bug Plautia stali.</title>
        <authorList>
            <person name="Matsumoto K."/>
            <person name="Suetsugu Y."/>
            <person name="Tanaka Y."/>
            <person name="Kotaki T."/>
            <person name="Goto S.G."/>
            <person name="Shinoda T."/>
            <person name="Shiga S."/>
        </authorList>
    </citation>
    <scope>NUCLEOTIDE SEQUENCE</scope>
</reference>
<feature type="chain" id="PRO_5009113494" evidence="2">
    <location>
        <begin position="18"/>
        <end position="179"/>
    </location>
</feature>
<evidence type="ECO:0000256" key="1">
    <source>
        <dbReference type="SAM" id="MobiDB-lite"/>
    </source>
</evidence>
<accession>A0A1E1G7Q5</accession>
<protein>
    <submittedName>
        <fullName evidence="3">Allatostatin A</fullName>
    </submittedName>
</protein>
<feature type="signal peptide" evidence="2">
    <location>
        <begin position="1"/>
        <end position="17"/>
    </location>
</feature>
<feature type="region of interest" description="Disordered" evidence="1">
    <location>
        <begin position="136"/>
        <end position="155"/>
    </location>
</feature>
<dbReference type="Pfam" id="PF05953">
    <property type="entry name" value="Allatostatin"/>
    <property type="match status" value="3"/>
</dbReference>